<dbReference type="Proteomes" id="UP000281474">
    <property type="component" value="Unassembled WGS sequence"/>
</dbReference>
<comment type="caution">
    <text evidence="1">The sequence shown here is derived from an EMBL/GenBank/DDBJ whole genome shotgun (WGS) entry which is preliminary data.</text>
</comment>
<proteinExistence type="predicted"/>
<gene>
    <name evidence="1" type="ORF">D5018_17015</name>
</gene>
<evidence type="ECO:0000313" key="2">
    <source>
        <dbReference type="Proteomes" id="UP000281474"/>
    </source>
</evidence>
<accession>A0A3L8PTA9</accession>
<dbReference type="AlphaFoldDB" id="A0A3L8PTA9"/>
<sequence length="766" mass="86638">MASGTSRTQVVSVENLQLHNLAHGQDRKAKVSVQLQGKTVAFEVTVKRDTDKLNIFCKHCKSGIIDRTSKSTIQEGERTLKAYVVSSEALDNRSFFSTFYTLGVGEKQKAIEACSSDKMVQLLADTKITLEGAVVVFILDNLLDDNGNKLKEVASKSSIAISRLISTQEWQQQSCSVKKSLLAQLTKEQLHNVMEKVSDDERLNIVSILLTSNEVEPEIDDGFVLTSNTTVSSKLLSSDQLLNLSHEKLSDIFEDTKLYGDLIDKLTTSELKQLIDILIEPNKSKVVGVALAELKIPMEKARLELLVKHSQPSEEWASIFEGYDDGVFVEFFDQLLNCQFEDQNHLSEILGVIVKNEKLRGQILESGLPKLSSRTVGILGFHLDTVSTKLLLEESISKELSVSKCVSLLVGKRQKVVSPLGQTKKSYELEELKGAFSFKVEDIQRVWNSVAVDKDKWAALLYVCPPAVSKQVVIALIKQDSEVGRNPRYPLPYDAGVTFRHPEDALELYPRLSEETWSSSLFYPSNMLQTRRVNQYETDTRPLLSHIDRQDVRALFQKHPDIETQALIVKQLSPEQVGHFLFDDRLDFEQFISLPPSIQLDLLAKSDGLTLTVSSMFSEKNEGKSENFNALQAEFYERFKQQTLRKSADLIAGFEHKTEEALQLMSLLTPEKQFELLNMIFSLYSDRANSFIEALSRSQKFNQLVCENMEASLSILKRMYDRDAFDFSLFVYEVPAKQREELKGMLKSRYPALKGSFDSYFNDDNS</sequence>
<organism evidence="1 2">
    <name type="scientific">Parashewanella curva</name>
    <dbReference type="NCBI Taxonomy" id="2338552"/>
    <lineage>
        <taxon>Bacteria</taxon>
        <taxon>Pseudomonadati</taxon>
        <taxon>Pseudomonadota</taxon>
        <taxon>Gammaproteobacteria</taxon>
        <taxon>Alteromonadales</taxon>
        <taxon>Shewanellaceae</taxon>
        <taxon>Parashewanella</taxon>
    </lineage>
</organism>
<name>A0A3L8PTA9_9GAMM</name>
<dbReference type="EMBL" id="QZEI01000069">
    <property type="protein sequence ID" value="RLV58484.1"/>
    <property type="molecule type" value="Genomic_DNA"/>
</dbReference>
<reference evidence="1 2" key="1">
    <citation type="submission" date="2018-09" db="EMBL/GenBank/DDBJ databases">
        <title>Phylogeny of the Shewanellaceae, and recommendation for two new genera, Pseudoshewanella and Parashewanella.</title>
        <authorList>
            <person name="Wang G."/>
        </authorList>
    </citation>
    <scope>NUCLEOTIDE SEQUENCE [LARGE SCALE GENOMIC DNA]</scope>
    <source>
        <strain evidence="1 2">C51</strain>
    </source>
</reference>
<keyword evidence="2" id="KW-1185">Reference proteome</keyword>
<protein>
    <submittedName>
        <fullName evidence="1">Uncharacterized protein</fullName>
    </submittedName>
</protein>
<evidence type="ECO:0000313" key="1">
    <source>
        <dbReference type="EMBL" id="RLV58484.1"/>
    </source>
</evidence>
<dbReference type="RefSeq" id="WP_121840189.1">
    <property type="nucleotide sequence ID" value="NZ_ML014818.1"/>
</dbReference>